<dbReference type="KEGG" id="nai:NECAME_06427"/>
<reference evidence="3" key="1">
    <citation type="journal article" date="2014" name="Nat. Genet.">
        <title>Genome of the human hookworm Necator americanus.</title>
        <authorList>
            <person name="Tang Y.T."/>
            <person name="Gao X."/>
            <person name="Rosa B.A."/>
            <person name="Abubucker S."/>
            <person name="Hallsworth-Pepin K."/>
            <person name="Martin J."/>
            <person name="Tyagi R."/>
            <person name="Heizer E."/>
            <person name="Zhang X."/>
            <person name="Bhonagiri-Palsikar V."/>
            <person name="Minx P."/>
            <person name="Warren W.C."/>
            <person name="Wang Q."/>
            <person name="Zhan B."/>
            <person name="Hotez P.J."/>
            <person name="Sternberg P.W."/>
            <person name="Dougall A."/>
            <person name="Gaze S.T."/>
            <person name="Mulvenna J."/>
            <person name="Sotillo J."/>
            <person name="Ranganathan S."/>
            <person name="Rabelo E.M."/>
            <person name="Wilson R.K."/>
            <person name="Felgner P.L."/>
            <person name="Bethony J."/>
            <person name="Hawdon J.M."/>
            <person name="Gasser R.B."/>
            <person name="Loukas A."/>
            <person name="Mitreva M."/>
        </authorList>
    </citation>
    <scope>NUCLEOTIDE SEQUENCE [LARGE SCALE GENOMIC DNA]</scope>
</reference>
<gene>
    <name evidence="2" type="ORF">NECAME_06427</name>
</gene>
<dbReference type="Pfam" id="PF01681">
    <property type="entry name" value="C6"/>
    <property type="match status" value="1"/>
</dbReference>
<accession>W2TUM5</accession>
<evidence type="ECO:0000313" key="2">
    <source>
        <dbReference type="EMBL" id="ETN85339.1"/>
    </source>
</evidence>
<sequence>MQVHDMGRTDAYNGMMVLDHTIDRNGCKFVDVSCVPTKATENATLYINGVDVLATGQGSHSVKLSCNKTKCG</sequence>
<keyword evidence="3" id="KW-1185">Reference proteome</keyword>
<evidence type="ECO:0000313" key="3">
    <source>
        <dbReference type="Proteomes" id="UP000053676"/>
    </source>
</evidence>
<feature type="domain" description="C6" evidence="1">
    <location>
        <begin position="8"/>
        <end position="68"/>
    </location>
</feature>
<dbReference type="OMA" id="TIDRNGC"/>
<organism evidence="2 3">
    <name type="scientific">Necator americanus</name>
    <name type="common">Human hookworm</name>
    <dbReference type="NCBI Taxonomy" id="51031"/>
    <lineage>
        <taxon>Eukaryota</taxon>
        <taxon>Metazoa</taxon>
        <taxon>Ecdysozoa</taxon>
        <taxon>Nematoda</taxon>
        <taxon>Chromadorea</taxon>
        <taxon>Rhabditida</taxon>
        <taxon>Rhabditina</taxon>
        <taxon>Rhabditomorpha</taxon>
        <taxon>Strongyloidea</taxon>
        <taxon>Ancylostomatidae</taxon>
        <taxon>Bunostominae</taxon>
        <taxon>Necator</taxon>
    </lineage>
</organism>
<evidence type="ECO:0000259" key="1">
    <source>
        <dbReference type="Pfam" id="PF01681"/>
    </source>
</evidence>
<dbReference type="Proteomes" id="UP000053676">
    <property type="component" value="Unassembled WGS sequence"/>
</dbReference>
<protein>
    <submittedName>
        <fullName evidence="2">C6 domain protein</fullName>
    </submittedName>
</protein>
<dbReference type="InterPro" id="IPR002601">
    <property type="entry name" value="C6_domain"/>
</dbReference>
<dbReference type="OrthoDB" id="5873713at2759"/>
<dbReference type="AlphaFoldDB" id="W2TUM5"/>
<proteinExistence type="predicted"/>
<dbReference type="EMBL" id="KI657749">
    <property type="protein sequence ID" value="ETN85339.1"/>
    <property type="molecule type" value="Genomic_DNA"/>
</dbReference>
<name>W2TUM5_NECAM</name>